<accession>A0A069RHR8</accession>
<evidence type="ECO:0000256" key="5">
    <source>
        <dbReference type="ARBA" id="ARBA00022989"/>
    </source>
</evidence>
<evidence type="ECO:0000313" key="13">
    <source>
        <dbReference type="EMBL" id="KDR95680.1"/>
    </source>
</evidence>
<dbReference type="EMBL" id="JJMM01000010">
    <property type="protein sequence ID" value="KDR95680.1"/>
    <property type="molecule type" value="Genomic_DNA"/>
</dbReference>
<dbReference type="PROSITE" id="PS50885">
    <property type="entry name" value="HAMP"/>
    <property type="match status" value="1"/>
</dbReference>
<dbReference type="InterPro" id="IPR004089">
    <property type="entry name" value="MCPsignal_dom"/>
</dbReference>
<dbReference type="PANTHER" id="PTHR32089:SF114">
    <property type="entry name" value="METHYL-ACCEPTING CHEMOTAXIS PROTEIN MCPB"/>
    <property type="match status" value="1"/>
</dbReference>
<dbReference type="PROSITE" id="PS50111">
    <property type="entry name" value="CHEMOTAXIS_TRANSDUC_2"/>
    <property type="match status" value="1"/>
</dbReference>
<dbReference type="InterPro" id="IPR029151">
    <property type="entry name" value="Sensor-like_sf"/>
</dbReference>
<dbReference type="SMART" id="SM00304">
    <property type="entry name" value="HAMP"/>
    <property type="match status" value="1"/>
</dbReference>
<dbReference type="Pfam" id="PF02743">
    <property type="entry name" value="dCache_1"/>
    <property type="match status" value="1"/>
</dbReference>
<evidence type="ECO:0000256" key="9">
    <source>
        <dbReference type="PROSITE-ProRule" id="PRU00284"/>
    </source>
</evidence>
<dbReference type="GO" id="GO:0007165">
    <property type="term" value="P:signal transduction"/>
    <property type="evidence" value="ECO:0007669"/>
    <property type="project" value="UniProtKB-KW"/>
</dbReference>
<dbReference type="Proteomes" id="UP000027946">
    <property type="component" value="Unassembled WGS sequence"/>
</dbReference>
<dbReference type="Gene3D" id="3.30.450.20">
    <property type="entry name" value="PAS domain"/>
    <property type="match status" value="2"/>
</dbReference>
<dbReference type="InterPro" id="IPR033479">
    <property type="entry name" value="dCache_1"/>
</dbReference>
<evidence type="ECO:0000256" key="8">
    <source>
        <dbReference type="ARBA" id="ARBA00029447"/>
    </source>
</evidence>
<gene>
    <name evidence="13" type="primary">mcpB</name>
    <name evidence="13" type="ORF">CLIT_10c04070</name>
</gene>
<dbReference type="Gene3D" id="1.10.287.950">
    <property type="entry name" value="Methyl-accepting chemotaxis protein"/>
    <property type="match status" value="1"/>
</dbReference>
<feature type="domain" description="HAMP" evidence="12">
    <location>
        <begin position="308"/>
        <end position="363"/>
    </location>
</feature>
<dbReference type="eggNOG" id="COG0840">
    <property type="taxonomic scope" value="Bacteria"/>
</dbReference>
<keyword evidence="14" id="KW-1185">Reference proteome</keyword>
<dbReference type="CDD" id="cd12912">
    <property type="entry name" value="PDC2_MCP_like"/>
    <property type="match status" value="1"/>
</dbReference>
<evidence type="ECO:0000256" key="2">
    <source>
        <dbReference type="ARBA" id="ARBA00022475"/>
    </source>
</evidence>
<comment type="similarity">
    <text evidence="8">Belongs to the methyl-accepting chemotaxis (MCP) protein family.</text>
</comment>
<dbReference type="SUPFAM" id="SSF58104">
    <property type="entry name" value="Methyl-accepting chemotaxis protein (MCP) signaling domain"/>
    <property type="match status" value="1"/>
</dbReference>
<evidence type="ECO:0000256" key="4">
    <source>
        <dbReference type="ARBA" id="ARBA00022692"/>
    </source>
</evidence>
<dbReference type="InterPro" id="IPR003660">
    <property type="entry name" value="HAMP_dom"/>
</dbReference>
<protein>
    <submittedName>
        <fullName evidence="13">Methyl-accepting chemotaxis protein McpB</fullName>
    </submittedName>
</protein>
<keyword evidence="2" id="KW-1003">Cell membrane</keyword>
<keyword evidence="3" id="KW-0145">Chemotaxis</keyword>
<dbReference type="CDD" id="cd06225">
    <property type="entry name" value="HAMP"/>
    <property type="match status" value="1"/>
</dbReference>
<feature type="transmembrane region" description="Helical" evidence="10">
    <location>
        <begin position="288"/>
        <end position="307"/>
    </location>
</feature>
<keyword evidence="4 10" id="KW-0812">Transmembrane</keyword>
<dbReference type="AlphaFoldDB" id="A0A069RHR8"/>
<comment type="subcellular location">
    <subcellularLocation>
        <location evidence="1">Cell membrane</location>
        <topology evidence="1">Multi-pass membrane protein</topology>
    </subcellularLocation>
</comment>
<keyword evidence="6 10" id="KW-0472">Membrane</keyword>
<dbReference type="GO" id="GO:0005886">
    <property type="term" value="C:plasma membrane"/>
    <property type="evidence" value="ECO:0007669"/>
    <property type="project" value="UniProtKB-SubCell"/>
</dbReference>
<dbReference type="SMART" id="SM00283">
    <property type="entry name" value="MA"/>
    <property type="match status" value="1"/>
</dbReference>
<dbReference type="Pfam" id="PF00672">
    <property type="entry name" value="HAMP"/>
    <property type="match status" value="1"/>
</dbReference>
<comment type="caution">
    <text evidence="13">The sequence shown here is derived from an EMBL/GenBank/DDBJ whole genome shotgun (WGS) entry which is preliminary data.</text>
</comment>
<keyword evidence="5 10" id="KW-1133">Transmembrane helix</keyword>
<proteinExistence type="inferred from homology"/>
<keyword evidence="7 9" id="KW-0807">Transducer</keyword>
<feature type="domain" description="Methyl-accepting transducer" evidence="11">
    <location>
        <begin position="382"/>
        <end position="639"/>
    </location>
</feature>
<organism evidence="13 14">
    <name type="scientific">Peptoclostridium litorale DSM 5388</name>
    <dbReference type="NCBI Taxonomy" id="1121324"/>
    <lineage>
        <taxon>Bacteria</taxon>
        <taxon>Bacillati</taxon>
        <taxon>Bacillota</taxon>
        <taxon>Clostridia</taxon>
        <taxon>Peptostreptococcales</taxon>
        <taxon>Peptoclostridiaceae</taxon>
        <taxon>Peptoclostridium</taxon>
    </lineage>
</organism>
<dbReference type="PANTHER" id="PTHR32089">
    <property type="entry name" value="METHYL-ACCEPTING CHEMOTAXIS PROTEIN MCPB"/>
    <property type="match status" value="1"/>
</dbReference>
<dbReference type="SUPFAM" id="SSF103190">
    <property type="entry name" value="Sensory domain-like"/>
    <property type="match status" value="1"/>
</dbReference>
<reference evidence="13 14" key="1">
    <citation type="submission" date="2014-03" db="EMBL/GenBank/DDBJ databases">
        <title>Genome sequence of Clostridium litorale W6, DSM 5388.</title>
        <authorList>
            <person name="Poehlein A."/>
            <person name="Jagirdar A."/>
            <person name="Khonsari B."/>
            <person name="Chibani C.M."/>
            <person name="Gutierrez Gutierrez D.A."/>
            <person name="Davydova E."/>
            <person name="Alghaithi H.S."/>
            <person name="Nair K.P."/>
            <person name="Dhamotharan K."/>
            <person name="Chandran L."/>
            <person name="G W."/>
            <person name="Daniel R."/>
        </authorList>
    </citation>
    <scope>NUCLEOTIDE SEQUENCE [LARGE SCALE GENOMIC DNA]</scope>
    <source>
        <strain evidence="13 14">W6</strain>
    </source>
</reference>
<evidence type="ECO:0000256" key="10">
    <source>
        <dbReference type="SAM" id="Phobius"/>
    </source>
</evidence>
<dbReference type="Pfam" id="PF00015">
    <property type="entry name" value="MCPsignal"/>
    <property type="match status" value="1"/>
</dbReference>
<name>A0A069RHR8_PEPLI</name>
<dbReference type="STRING" id="1121324.CLIT_10c04070"/>
<dbReference type="Gene3D" id="1.10.8.500">
    <property type="entry name" value="HAMP domain in histidine kinase"/>
    <property type="match status" value="1"/>
</dbReference>
<evidence type="ECO:0000313" key="14">
    <source>
        <dbReference type="Proteomes" id="UP000027946"/>
    </source>
</evidence>
<evidence type="ECO:0000256" key="7">
    <source>
        <dbReference type="ARBA" id="ARBA00023224"/>
    </source>
</evidence>
<dbReference type="OrthoDB" id="13222at2"/>
<evidence type="ECO:0000256" key="1">
    <source>
        <dbReference type="ARBA" id="ARBA00004651"/>
    </source>
</evidence>
<dbReference type="CDD" id="cd18773">
    <property type="entry name" value="PDC1_HK_sensor"/>
    <property type="match status" value="1"/>
</dbReference>
<dbReference type="GO" id="GO:0006935">
    <property type="term" value="P:chemotaxis"/>
    <property type="evidence" value="ECO:0007669"/>
    <property type="project" value="UniProtKB-KW"/>
</dbReference>
<evidence type="ECO:0000259" key="12">
    <source>
        <dbReference type="PROSITE" id="PS50885"/>
    </source>
</evidence>
<dbReference type="CDD" id="cd11386">
    <property type="entry name" value="MCP_signal"/>
    <property type="match status" value="1"/>
</dbReference>
<sequence>MTKKFKTKTGMQSIKNKIMAAILASIVLQLCSFGYFSHKASFNILEDKLSMTSLQTISETEKYIDQFFYTAEVQLASTAENSSLKNFDEHSAAEIIKSIQNSNSNFISTYVGLADGRMYLSPEEEIPEGYDPTQRPWYKDAVSNSSGVVWTDAYHDAFSGKLIVTAAKAVVGSSGNIVGVVAVDIDLTSLSGQLSQTTVGRQGTINVLDSNGITLAHRDSSLIGTDMATNLGFWEDVKSNESGFSRYVYDGHEKFLTFVTNEKTGWKLLATMEKEELLEDTNVIKKSVIISILIGSAIAVILALFIAKMISKPLDAGVSHLETISTGDFTNPIPEAYLERKDEFGKLAKAIGVLQTNLNSLLKEIQISAHTVNASAVTLSEISVQSTEAASEVARAIEDVSKGAESQAADTKNGTSKMDDIALIIEKVSSDSKCMKSVSDETNALAEKGFGIVKKLDEKSIENREMSQKVSSIVTEVAESVNGIGTILETIMAISDQTNLLALNANIEAARAGEHGKGFAVVADEVRKLAEESAKSAGTIKKIIDEVQSKTVSAVNAMEKSNEVVQEQSRAVEETNSIFKEISSSIDILGENIADIQNDSNEMLSSKDEMVIIVENIASATQQTSAASQQVSAATEEQLASMEELSSHSQNLENLSLGLEKAVSKFKII</sequence>
<evidence type="ECO:0000256" key="3">
    <source>
        <dbReference type="ARBA" id="ARBA00022500"/>
    </source>
</evidence>
<evidence type="ECO:0000256" key="6">
    <source>
        <dbReference type="ARBA" id="ARBA00023136"/>
    </source>
</evidence>
<evidence type="ECO:0000259" key="11">
    <source>
        <dbReference type="PROSITE" id="PS50111"/>
    </source>
</evidence>
<dbReference type="RefSeq" id="WP_038264119.1">
    <property type="nucleotide sequence ID" value="NZ_FSRH01000006.1"/>
</dbReference>